<protein>
    <submittedName>
        <fullName evidence="1">TolC family protein</fullName>
    </submittedName>
</protein>
<gene>
    <name evidence="1" type="ORF">H0A75_03045</name>
</gene>
<dbReference type="Proteomes" id="UP000537890">
    <property type="component" value="Unassembled WGS sequence"/>
</dbReference>
<organism evidence="1 2">
    <name type="scientific">Candidatus Methanofishera endochildressiae</name>
    <dbReference type="NCBI Taxonomy" id="2738884"/>
    <lineage>
        <taxon>Bacteria</taxon>
        <taxon>Pseudomonadati</taxon>
        <taxon>Pseudomonadota</taxon>
        <taxon>Gammaproteobacteria</taxon>
        <taxon>Candidatus Methanofishera</taxon>
    </lineage>
</organism>
<name>A0A7Z0SCN8_9GAMM</name>
<dbReference type="EMBL" id="JACCHS010000037">
    <property type="protein sequence ID" value="NYT46763.1"/>
    <property type="molecule type" value="Genomic_DNA"/>
</dbReference>
<comment type="caution">
    <text evidence="1">The sequence shown here is derived from an EMBL/GenBank/DDBJ whole genome shotgun (WGS) entry which is preliminary data.</text>
</comment>
<accession>A0A7Z0SCN8</accession>
<proteinExistence type="predicted"/>
<dbReference type="SUPFAM" id="SSF56954">
    <property type="entry name" value="Outer membrane efflux proteins (OEP)"/>
    <property type="match status" value="1"/>
</dbReference>
<dbReference type="Gene3D" id="1.20.1600.10">
    <property type="entry name" value="Outer membrane efflux proteins (OEP)"/>
    <property type="match status" value="1"/>
</dbReference>
<dbReference type="GO" id="GO:0015562">
    <property type="term" value="F:efflux transmembrane transporter activity"/>
    <property type="evidence" value="ECO:0007669"/>
    <property type="project" value="InterPro"/>
</dbReference>
<dbReference type="AlphaFoldDB" id="A0A7Z0SCN8"/>
<reference evidence="1 2" key="1">
    <citation type="submission" date="2020-05" db="EMBL/GenBank/DDBJ databases">
        <title>Horizontal transmission and recombination maintain forever young bacterial symbiont genomes.</title>
        <authorList>
            <person name="Russell S.L."/>
            <person name="Pepper-Tunick E."/>
            <person name="Svedberg J."/>
            <person name="Byrne A."/>
            <person name="Ruelas Castillo J."/>
            <person name="Vollmers C."/>
            <person name="Beinart R.A."/>
            <person name="Corbett-Detig R."/>
        </authorList>
    </citation>
    <scope>NUCLEOTIDE SEQUENCE [LARGE SCALE GENOMIC DNA]</scope>
    <source>
        <strain evidence="1">4727-3</strain>
    </source>
</reference>
<evidence type="ECO:0000313" key="2">
    <source>
        <dbReference type="Proteomes" id="UP000537890"/>
    </source>
</evidence>
<evidence type="ECO:0000313" key="1">
    <source>
        <dbReference type="EMBL" id="NYT46763.1"/>
    </source>
</evidence>
<sequence>MLLFLVAGGALFSPAQAEPQYIVDHVDLIVIDSQLSLPDLVMQTLEKYPDYALISAMHQESDALQERGSRWISGAPQLVTYYKDDFAGSNLGAYEFDGSIQVPVWNWGQRDAGLQLAMQARQGVGNAVKAIKLKVSGLVREALWAQKLALVRFEMKQKEFAYAQKLARTVQRRVEVGDLPKADYYLAESELLEKKAALINTEAKLMHARKRYYFLTLSDKVPEQFNEEKSKENSINEAHPSLLAINSTIARKKAQVEWLKAQGSGQTTVAVGGVSERGSREDNIINSIAFNVNIPFGECLYCS</sequence>